<feature type="signal peptide" evidence="3">
    <location>
        <begin position="1"/>
        <end position="20"/>
    </location>
</feature>
<dbReference type="PANTHER" id="PTHR11575">
    <property type="entry name" value="5'-NUCLEOTIDASE-RELATED"/>
    <property type="match status" value="1"/>
</dbReference>
<proteinExistence type="inferred from homology"/>
<dbReference type="Pfam" id="PF00149">
    <property type="entry name" value="Metallophos"/>
    <property type="match status" value="1"/>
</dbReference>
<keyword evidence="2 3" id="KW-0732">Signal</keyword>
<dbReference type="Gene3D" id="3.90.780.10">
    <property type="entry name" value="5'-Nucleotidase, C-terminal domain"/>
    <property type="match status" value="1"/>
</dbReference>
<dbReference type="InterPro" id="IPR004843">
    <property type="entry name" value="Calcineurin-like_PHP"/>
</dbReference>
<feature type="domain" description="5'-Nucleotidase C-terminal" evidence="5">
    <location>
        <begin position="326"/>
        <end position="485"/>
    </location>
</feature>
<dbReference type="SUPFAM" id="SSF56300">
    <property type="entry name" value="Metallo-dependent phosphatases"/>
    <property type="match status" value="1"/>
</dbReference>
<dbReference type="RefSeq" id="WP_379912018.1">
    <property type="nucleotide sequence ID" value="NZ_JBHUDD010000002.1"/>
</dbReference>
<evidence type="ECO:0000256" key="2">
    <source>
        <dbReference type="ARBA" id="ARBA00022729"/>
    </source>
</evidence>
<feature type="chain" id="PRO_5044973489" evidence="3">
    <location>
        <begin position="21"/>
        <end position="523"/>
    </location>
</feature>
<dbReference type="Pfam" id="PF02872">
    <property type="entry name" value="5_nucleotid_C"/>
    <property type="match status" value="1"/>
</dbReference>
<dbReference type="Gene3D" id="3.60.21.10">
    <property type="match status" value="1"/>
</dbReference>
<dbReference type="CDD" id="cd07409">
    <property type="entry name" value="MPP_CD73_N"/>
    <property type="match status" value="1"/>
</dbReference>
<dbReference type="PRINTS" id="PR01607">
    <property type="entry name" value="APYRASEFAMLY"/>
</dbReference>
<dbReference type="PROSITE" id="PS00785">
    <property type="entry name" value="5_NUCLEOTIDASE_1"/>
    <property type="match status" value="1"/>
</dbReference>
<dbReference type="InterPro" id="IPR008334">
    <property type="entry name" value="5'-Nucleotdase_C"/>
</dbReference>
<dbReference type="Proteomes" id="UP001597186">
    <property type="component" value="Unassembled WGS sequence"/>
</dbReference>
<dbReference type="SUPFAM" id="SSF55816">
    <property type="entry name" value="5'-nucleotidase (syn. UDP-sugar hydrolase), C-terminal domain"/>
    <property type="match status" value="1"/>
</dbReference>
<reference evidence="7" key="1">
    <citation type="journal article" date="2019" name="Int. J. Syst. Evol. Microbiol.">
        <title>The Global Catalogue of Microorganisms (GCM) 10K type strain sequencing project: providing services to taxonomists for standard genome sequencing and annotation.</title>
        <authorList>
            <consortium name="The Broad Institute Genomics Platform"/>
            <consortium name="The Broad Institute Genome Sequencing Center for Infectious Disease"/>
            <person name="Wu L."/>
            <person name="Ma J."/>
        </authorList>
    </citation>
    <scope>NUCLEOTIDE SEQUENCE [LARGE SCALE GENOMIC DNA]</scope>
    <source>
        <strain evidence="7">CGMCC 1.12477</strain>
    </source>
</reference>
<evidence type="ECO:0000259" key="5">
    <source>
        <dbReference type="Pfam" id="PF02872"/>
    </source>
</evidence>
<comment type="caution">
    <text evidence="6">The sequence shown here is derived from an EMBL/GenBank/DDBJ whole genome shotgun (WGS) entry which is preliminary data.</text>
</comment>
<name>A0ABW4EB68_9RHOB</name>
<organism evidence="6 7">
    <name type="scientific">Lacimonas salitolerans</name>
    <dbReference type="NCBI Taxonomy" id="1323750"/>
    <lineage>
        <taxon>Bacteria</taxon>
        <taxon>Pseudomonadati</taxon>
        <taxon>Pseudomonadota</taxon>
        <taxon>Alphaproteobacteria</taxon>
        <taxon>Rhodobacterales</taxon>
        <taxon>Paracoccaceae</taxon>
        <taxon>Lacimonas</taxon>
    </lineage>
</organism>
<sequence>MRTSFLFAAILALTAGISQADTTLTILHTNDMHARFEPINRFDSTCPPEDNAAGECFGGIARLATAIAQARAEQGATLLVDAGDPFQGTLFYTYYKGQMAAEMMTGLGYEAMAVGNHEFDDGPAVLRDFADAVPFPLLMANADTGAEADLDGATRKSVVIEKDGMRLGLIGLTPQNNGELASPGPNIVFTDPVQATQAEIDRLTADGVTRIILLSHSGIEVDRRVARETAGLDVIVGGHSHTFLSNTDDSADGPYPLMENGVALVQAYAYGKYLGQLTVTFDDAGRVTQATGDPILLDATVAEDPDYVARVAELAEPLEEIRNRVVAETAEAIDGDRGACRAGECLMGNLVADAMLARVRDQGIQVALQNGGGLRASIDAGAVTMGEVLTVLPFQNTLSTFRVTGATLLAALENGFSQIEDGAGRFPQVAGLRVVFDPHAAPGSRVVSVEVAGEDGFAPLDPDAVYGMVSNNYVRGGGDGYAMFATQARDVYDFGPDLADVLAEYLAENTPYQPYLDGRIAAR</sequence>
<dbReference type="InterPro" id="IPR006146">
    <property type="entry name" value="5'-Nucleotdase_CS"/>
</dbReference>
<dbReference type="PANTHER" id="PTHR11575:SF24">
    <property type="entry name" value="5'-NUCLEOTIDASE"/>
    <property type="match status" value="1"/>
</dbReference>
<dbReference type="EMBL" id="JBHUDD010000002">
    <property type="protein sequence ID" value="MFD1507916.1"/>
    <property type="molecule type" value="Genomic_DNA"/>
</dbReference>
<dbReference type="InterPro" id="IPR006179">
    <property type="entry name" value="5_nucleotidase/apyrase"/>
</dbReference>
<dbReference type="InterPro" id="IPR036907">
    <property type="entry name" value="5'-Nucleotdase_C_sf"/>
</dbReference>
<dbReference type="PROSITE" id="PS00786">
    <property type="entry name" value="5_NUCLEOTIDASE_2"/>
    <property type="match status" value="1"/>
</dbReference>
<gene>
    <name evidence="6" type="ORF">ACFTOW_00615</name>
</gene>
<evidence type="ECO:0000256" key="1">
    <source>
        <dbReference type="ARBA" id="ARBA00006654"/>
    </source>
</evidence>
<keyword evidence="3" id="KW-0378">Hydrolase</keyword>
<feature type="domain" description="Calcineurin-like phosphoesterase" evidence="4">
    <location>
        <begin position="24"/>
        <end position="242"/>
    </location>
</feature>
<evidence type="ECO:0000256" key="3">
    <source>
        <dbReference type="RuleBase" id="RU362119"/>
    </source>
</evidence>
<evidence type="ECO:0000313" key="7">
    <source>
        <dbReference type="Proteomes" id="UP001597186"/>
    </source>
</evidence>
<evidence type="ECO:0000259" key="4">
    <source>
        <dbReference type="Pfam" id="PF00149"/>
    </source>
</evidence>
<dbReference type="InterPro" id="IPR029052">
    <property type="entry name" value="Metallo-depent_PP-like"/>
</dbReference>
<accession>A0ABW4EB68</accession>
<keyword evidence="3" id="KW-0547">Nucleotide-binding</keyword>
<protein>
    <submittedName>
        <fullName evidence="6">Bifunctional metallophosphatase/5'-nucleotidase</fullName>
    </submittedName>
</protein>
<comment type="similarity">
    <text evidence="1 3">Belongs to the 5'-nucleotidase family.</text>
</comment>
<evidence type="ECO:0000313" key="6">
    <source>
        <dbReference type="EMBL" id="MFD1507916.1"/>
    </source>
</evidence>
<keyword evidence="7" id="KW-1185">Reference proteome</keyword>